<comment type="caution">
    <text evidence="6">The sequence shown here is derived from an EMBL/GenBank/DDBJ whole genome shotgun (WGS) entry which is preliminary data.</text>
</comment>
<keyword evidence="2" id="KW-0201">Cytochrome c-type biogenesis</keyword>
<protein>
    <recommendedName>
        <fullName evidence="5">Cytochrome c-type biogenesis protein H TPR domain-containing protein</fullName>
    </recommendedName>
</protein>
<accession>A0ABV0G625</accession>
<dbReference type="SUPFAM" id="SSF48452">
    <property type="entry name" value="TPR-like"/>
    <property type="match status" value="1"/>
</dbReference>
<sequence length="236" mass="24727">MTHDPLNAPGLATLRRLRAELAALPDDAAPAARDALAQSVAAALLATRPAPVPVLPWRWRAGLVGVVVLVAAAGYAWKGSVAGWHPAPPPNPAEAMVQRLADRIAAAPDSAQPAEWAMLGRSLTVLGRQAEAIAAYRQALTRLGTAAAPEAAGWRVELADLLGSAKSGSLAGEPAELVAQALAQDDRHPKALALAGAAAWQAGEHEQARRYWRRLLEVTPADEPLRRIAEQGLAQP</sequence>
<dbReference type="EMBL" id="JBDPZD010000006">
    <property type="protein sequence ID" value="MEO3693174.1"/>
    <property type="molecule type" value="Genomic_DNA"/>
</dbReference>
<evidence type="ECO:0000256" key="3">
    <source>
        <dbReference type="ARBA" id="ARBA00022803"/>
    </source>
</evidence>
<evidence type="ECO:0000256" key="1">
    <source>
        <dbReference type="ARBA" id="ARBA00022737"/>
    </source>
</evidence>
<dbReference type="InterPro" id="IPR056413">
    <property type="entry name" value="TPR_CcmH_CycH"/>
</dbReference>
<evidence type="ECO:0000313" key="6">
    <source>
        <dbReference type="EMBL" id="MEO3693174.1"/>
    </source>
</evidence>
<dbReference type="InterPro" id="IPR051263">
    <property type="entry name" value="C-type_cytochrome_biogenesis"/>
</dbReference>
<keyword evidence="1" id="KW-0677">Repeat</keyword>
<name>A0ABV0G625_9BURK</name>
<dbReference type="PROSITE" id="PS50005">
    <property type="entry name" value="TPR"/>
    <property type="match status" value="1"/>
</dbReference>
<dbReference type="Gene3D" id="1.25.40.10">
    <property type="entry name" value="Tetratricopeptide repeat domain"/>
    <property type="match status" value="1"/>
</dbReference>
<dbReference type="Pfam" id="PF23914">
    <property type="entry name" value="TPR_CcmH_CycH"/>
    <property type="match status" value="1"/>
</dbReference>
<dbReference type="RefSeq" id="WP_347705992.1">
    <property type="nucleotide sequence ID" value="NZ_JBDPZD010000006.1"/>
</dbReference>
<dbReference type="InterPro" id="IPR019734">
    <property type="entry name" value="TPR_rpt"/>
</dbReference>
<organism evidence="6 7">
    <name type="scientific">Roseateles paludis</name>
    <dbReference type="NCBI Taxonomy" id="3145238"/>
    <lineage>
        <taxon>Bacteria</taxon>
        <taxon>Pseudomonadati</taxon>
        <taxon>Pseudomonadota</taxon>
        <taxon>Betaproteobacteria</taxon>
        <taxon>Burkholderiales</taxon>
        <taxon>Sphaerotilaceae</taxon>
        <taxon>Roseateles</taxon>
    </lineage>
</organism>
<keyword evidence="7" id="KW-1185">Reference proteome</keyword>
<gene>
    <name evidence="6" type="ORF">ABDJ85_17010</name>
</gene>
<dbReference type="InterPro" id="IPR011990">
    <property type="entry name" value="TPR-like_helical_dom_sf"/>
</dbReference>
<feature type="repeat" description="TPR" evidence="4">
    <location>
        <begin position="189"/>
        <end position="222"/>
    </location>
</feature>
<evidence type="ECO:0000259" key="5">
    <source>
        <dbReference type="Pfam" id="PF23914"/>
    </source>
</evidence>
<reference evidence="6 7" key="1">
    <citation type="submission" date="2024-05" db="EMBL/GenBank/DDBJ databases">
        <title>Roseateles sp. DJS-2-20 16S ribosomal RNA gene Genome sequencing and assembly.</title>
        <authorList>
            <person name="Woo H."/>
        </authorList>
    </citation>
    <scope>NUCLEOTIDE SEQUENCE [LARGE SCALE GENOMIC DNA]</scope>
    <source>
        <strain evidence="6 7">DJS-2-20</strain>
    </source>
</reference>
<evidence type="ECO:0000313" key="7">
    <source>
        <dbReference type="Proteomes" id="UP001495147"/>
    </source>
</evidence>
<feature type="domain" description="Cytochrome c-type biogenesis protein H TPR" evidence="5">
    <location>
        <begin position="106"/>
        <end position="224"/>
    </location>
</feature>
<dbReference type="PANTHER" id="PTHR47870:SF1">
    <property type="entry name" value="CYTOCHROME C-TYPE BIOGENESIS PROTEIN CCMH"/>
    <property type="match status" value="1"/>
</dbReference>
<dbReference type="Proteomes" id="UP001495147">
    <property type="component" value="Unassembled WGS sequence"/>
</dbReference>
<evidence type="ECO:0000256" key="2">
    <source>
        <dbReference type="ARBA" id="ARBA00022748"/>
    </source>
</evidence>
<dbReference type="PANTHER" id="PTHR47870">
    <property type="entry name" value="CYTOCHROME C-TYPE BIOGENESIS PROTEIN CCMH"/>
    <property type="match status" value="1"/>
</dbReference>
<evidence type="ECO:0000256" key="4">
    <source>
        <dbReference type="PROSITE-ProRule" id="PRU00339"/>
    </source>
</evidence>
<keyword evidence="3 4" id="KW-0802">TPR repeat</keyword>
<dbReference type="SMART" id="SM00028">
    <property type="entry name" value="TPR"/>
    <property type="match status" value="2"/>
</dbReference>
<proteinExistence type="predicted"/>